<evidence type="ECO:0000313" key="1">
    <source>
        <dbReference type="EMBL" id="KAJ8015216.1"/>
    </source>
</evidence>
<accession>A0ACC2HHI7</accession>
<proteinExistence type="predicted"/>
<sequence>MDRFHLLISIRPLWHPSTNLHTADTSGLLWICLHPQHCSLPTWLSHYEATYCGSDSFDRYSAGRISHMGDRPENIHLDWHLVSGRVPRHTGRRARPVMVCGLSIGRKRQWDLGNRDPDTGWTQRHRDAAL</sequence>
<reference evidence="1" key="1">
    <citation type="submission" date="2021-05" db="EMBL/GenBank/DDBJ databases">
        <authorList>
            <person name="Pan Q."/>
            <person name="Jouanno E."/>
            <person name="Zahm M."/>
            <person name="Klopp C."/>
            <person name="Cabau C."/>
            <person name="Louis A."/>
            <person name="Berthelot C."/>
            <person name="Parey E."/>
            <person name="Roest Crollius H."/>
            <person name="Montfort J."/>
            <person name="Robinson-Rechavi M."/>
            <person name="Bouchez O."/>
            <person name="Lampietro C."/>
            <person name="Lopez Roques C."/>
            <person name="Donnadieu C."/>
            <person name="Postlethwait J."/>
            <person name="Bobe J."/>
            <person name="Dillon D."/>
            <person name="Chandos A."/>
            <person name="von Hippel F."/>
            <person name="Guiguen Y."/>
        </authorList>
    </citation>
    <scope>NUCLEOTIDE SEQUENCE</scope>
    <source>
        <strain evidence="1">YG-Jan2019</strain>
    </source>
</reference>
<organism evidence="1 2">
    <name type="scientific">Dallia pectoralis</name>
    <name type="common">Alaska blackfish</name>
    <dbReference type="NCBI Taxonomy" id="75939"/>
    <lineage>
        <taxon>Eukaryota</taxon>
        <taxon>Metazoa</taxon>
        <taxon>Chordata</taxon>
        <taxon>Craniata</taxon>
        <taxon>Vertebrata</taxon>
        <taxon>Euteleostomi</taxon>
        <taxon>Actinopterygii</taxon>
        <taxon>Neopterygii</taxon>
        <taxon>Teleostei</taxon>
        <taxon>Protacanthopterygii</taxon>
        <taxon>Esociformes</taxon>
        <taxon>Umbridae</taxon>
        <taxon>Dallia</taxon>
    </lineage>
</organism>
<keyword evidence="2" id="KW-1185">Reference proteome</keyword>
<protein>
    <submittedName>
        <fullName evidence="1">Uncharacterized protein</fullName>
    </submittedName>
</protein>
<dbReference type="EMBL" id="CM055729">
    <property type="protein sequence ID" value="KAJ8015216.1"/>
    <property type="molecule type" value="Genomic_DNA"/>
</dbReference>
<gene>
    <name evidence="1" type="ORF">DPEC_G00023830</name>
</gene>
<evidence type="ECO:0000313" key="2">
    <source>
        <dbReference type="Proteomes" id="UP001157502"/>
    </source>
</evidence>
<comment type="caution">
    <text evidence="1">The sequence shown here is derived from an EMBL/GenBank/DDBJ whole genome shotgun (WGS) entry which is preliminary data.</text>
</comment>
<dbReference type="Proteomes" id="UP001157502">
    <property type="component" value="Chromosome 2"/>
</dbReference>
<name>A0ACC2HHI7_DALPE</name>